<evidence type="ECO:0000313" key="8">
    <source>
        <dbReference type="EMBL" id="KAJ8319228.1"/>
    </source>
</evidence>
<keyword evidence="4" id="KW-0862">Zinc</keyword>
<evidence type="ECO:0000256" key="5">
    <source>
        <dbReference type="ARBA" id="ARBA00023015"/>
    </source>
</evidence>
<dbReference type="PANTHER" id="PTHR22597:SF0">
    <property type="entry name" value="POLYCOMB PROTEIN SUZ12"/>
    <property type="match status" value="1"/>
</dbReference>
<dbReference type="PANTHER" id="PTHR22597">
    <property type="entry name" value="POLYCOMB GROUP PROTEIN"/>
    <property type="match status" value="1"/>
</dbReference>
<comment type="caution">
    <text evidence="8">The sequence shown here is derived from an EMBL/GenBank/DDBJ whole genome shotgun (WGS) entry which is preliminary data.</text>
</comment>
<sequence length="169" mass="20152">MSKSLLFYCRPKRPECTLLEFMEPENDTQINRQFMQGHNRLYYHTWTTQPVTPKEIHVDSEDENDPVWLRQKTVKMIDEFTDVNEGEKELMKLWNLHIMKYNFIADCQIPEACEKFVENHGKEVILQNLCRNFILHMVNLFDFSLIGSETIHRTLALIERIKEEMGVSD</sequence>
<keyword evidence="2" id="KW-0479">Metal-binding</keyword>
<name>A0ABQ9FU44_TEGGR</name>
<feature type="domain" description="Polycomb protein VEFS-Box" evidence="7">
    <location>
        <begin position="32"/>
        <end position="151"/>
    </location>
</feature>
<proteinExistence type="inferred from homology"/>
<evidence type="ECO:0000313" key="9">
    <source>
        <dbReference type="Proteomes" id="UP001217089"/>
    </source>
</evidence>
<keyword evidence="3" id="KW-0863">Zinc-finger</keyword>
<evidence type="ECO:0000256" key="3">
    <source>
        <dbReference type="ARBA" id="ARBA00022771"/>
    </source>
</evidence>
<evidence type="ECO:0000256" key="1">
    <source>
        <dbReference type="ARBA" id="ARBA00007416"/>
    </source>
</evidence>
<evidence type="ECO:0000256" key="4">
    <source>
        <dbReference type="ARBA" id="ARBA00022833"/>
    </source>
</evidence>
<evidence type="ECO:0000256" key="6">
    <source>
        <dbReference type="ARBA" id="ARBA00023163"/>
    </source>
</evidence>
<gene>
    <name evidence="8" type="ORF">KUTeg_004319</name>
</gene>
<dbReference type="Pfam" id="PF09733">
    <property type="entry name" value="VEFS-Box"/>
    <property type="match status" value="1"/>
</dbReference>
<comment type="similarity">
    <text evidence="1">Belongs to the VEFS (VRN2-EMF2-FIS2-SU(Z)12) family.</text>
</comment>
<keyword evidence="5" id="KW-0805">Transcription regulation</keyword>
<organism evidence="8 9">
    <name type="scientific">Tegillarca granosa</name>
    <name type="common">Malaysian cockle</name>
    <name type="synonym">Anadara granosa</name>
    <dbReference type="NCBI Taxonomy" id="220873"/>
    <lineage>
        <taxon>Eukaryota</taxon>
        <taxon>Metazoa</taxon>
        <taxon>Spiralia</taxon>
        <taxon>Lophotrochozoa</taxon>
        <taxon>Mollusca</taxon>
        <taxon>Bivalvia</taxon>
        <taxon>Autobranchia</taxon>
        <taxon>Pteriomorphia</taxon>
        <taxon>Arcoida</taxon>
        <taxon>Arcoidea</taxon>
        <taxon>Arcidae</taxon>
        <taxon>Tegillarca</taxon>
    </lineage>
</organism>
<dbReference type="EMBL" id="JARBDR010000214">
    <property type="protein sequence ID" value="KAJ8319228.1"/>
    <property type="molecule type" value="Genomic_DNA"/>
</dbReference>
<protein>
    <recommendedName>
        <fullName evidence="7">Polycomb protein VEFS-Box domain-containing protein</fullName>
    </recommendedName>
</protein>
<keyword evidence="6" id="KW-0804">Transcription</keyword>
<reference evidence="8 9" key="1">
    <citation type="submission" date="2022-12" db="EMBL/GenBank/DDBJ databases">
        <title>Chromosome-level genome of Tegillarca granosa.</title>
        <authorList>
            <person name="Kim J."/>
        </authorList>
    </citation>
    <scope>NUCLEOTIDE SEQUENCE [LARGE SCALE GENOMIC DNA]</scope>
    <source>
        <strain evidence="8">Teg-2019</strain>
        <tissue evidence="8">Adductor muscle</tissue>
    </source>
</reference>
<evidence type="ECO:0000259" key="7">
    <source>
        <dbReference type="Pfam" id="PF09733"/>
    </source>
</evidence>
<dbReference type="InterPro" id="IPR019135">
    <property type="entry name" value="Polycomb_protein_VEFS-Box"/>
</dbReference>
<keyword evidence="9" id="KW-1185">Reference proteome</keyword>
<dbReference type="Proteomes" id="UP001217089">
    <property type="component" value="Unassembled WGS sequence"/>
</dbReference>
<evidence type="ECO:0000256" key="2">
    <source>
        <dbReference type="ARBA" id="ARBA00022723"/>
    </source>
</evidence>
<dbReference type="CDD" id="cd21551">
    <property type="entry name" value="VEFS-box_SUZ12"/>
    <property type="match status" value="1"/>
</dbReference>
<accession>A0ABQ9FU44</accession>